<sequence>MQPSVTKIPDEDAPPSTPNPLSADNLALLIDAFSASVPEEFLDDPATYAEAMASPDADHWRTALQEEFDLLKNTGTYTLVPCSAVPRGHRIMKG</sequence>
<proteinExistence type="predicted"/>
<protein>
    <submittedName>
        <fullName evidence="2">Uncharacterized protein</fullName>
    </submittedName>
</protein>
<name>A0A9P7JVW2_9AGAM</name>
<accession>A0A9P7JVW2</accession>
<dbReference type="EMBL" id="JABBWM010000018">
    <property type="protein sequence ID" value="KAG2111342.1"/>
    <property type="molecule type" value="Genomic_DNA"/>
</dbReference>
<dbReference type="AlphaFoldDB" id="A0A9P7JVW2"/>
<comment type="caution">
    <text evidence="2">The sequence shown here is derived from an EMBL/GenBank/DDBJ whole genome shotgun (WGS) entry which is preliminary data.</text>
</comment>
<evidence type="ECO:0000256" key="1">
    <source>
        <dbReference type="SAM" id="MobiDB-lite"/>
    </source>
</evidence>
<dbReference type="GeneID" id="64693434"/>
<evidence type="ECO:0000313" key="3">
    <source>
        <dbReference type="Proteomes" id="UP000823399"/>
    </source>
</evidence>
<dbReference type="RefSeq" id="XP_041294701.1">
    <property type="nucleotide sequence ID" value="XM_041431175.1"/>
</dbReference>
<keyword evidence="3" id="KW-1185">Reference proteome</keyword>
<gene>
    <name evidence="2" type="ORF">F5147DRAFT_573734</name>
</gene>
<feature type="region of interest" description="Disordered" evidence="1">
    <location>
        <begin position="1"/>
        <end position="22"/>
    </location>
</feature>
<dbReference type="Proteomes" id="UP000823399">
    <property type="component" value="Unassembled WGS sequence"/>
</dbReference>
<dbReference type="OrthoDB" id="2801217at2759"/>
<evidence type="ECO:0000313" key="2">
    <source>
        <dbReference type="EMBL" id="KAG2111342.1"/>
    </source>
</evidence>
<organism evidence="2 3">
    <name type="scientific">Suillus discolor</name>
    <dbReference type="NCBI Taxonomy" id="1912936"/>
    <lineage>
        <taxon>Eukaryota</taxon>
        <taxon>Fungi</taxon>
        <taxon>Dikarya</taxon>
        <taxon>Basidiomycota</taxon>
        <taxon>Agaricomycotina</taxon>
        <taxon>Agaricomycetes</taxon>
        <taxon>Agaricomycetidae</taxon>
        <taxon>Boletales</taxon>
        <taxon>Suillineae</taxon>
        <taxon>Suillaceae</taxon>
        <taxon>Suillus</taxon>
    </lineage>
</organism>
<reference evidence="2" key="1">
    <citation type="journal article" date="2020" name="New Phytol.">
        <title>Comparative genomics reveals dynamic genome evolution in host specialist ectomycorrhizal fungi.</title>
        <authorList>
            <person name="Lofgren L.A."/>
            <person name="Nguyen N.H."/>
            <person name="Vilgalys R."/>
            <person name="Ruytinx J."/>
            <person name="Liao H.L."/>
            <person name="Branco S."/>
            <person name="Kuo A."/>
            <person name="LaButti K."/>
            <person name="Lipzen A."/>
            <person name="Andreopoulos W."/>
            <person name="Pangilinan J."/>
            <person name="Riley R."/>
            <person name="Hundley H."/>
            <person name="Na H."/>
            <person name="Barry K."/>
            <person name="Grigoriev I.V."/>
            <person name="Stajich J.E."/>
            <person name="Kennedy P.G."/>
        </authorList>
    </citation>
    <scope>NUCLEOTIDE SEQUENCE</scope>
    <source>
        <strain evidence="2">FC423</strain>
    </source>
</reference>